<evidence type="ECO:0000313" key="1">
    <source>
        <dbReference type="EMBL" id="GBN81702.1"/>
    </source>
</evidence>
<dbReference type="Proteomes" id="UP000499080">
    <property type="component" value="Unassembled WGS sequence"/>
</dbReference>
<protein>
    <submittedName>
        <fullName evidence="1">Uncharacterized protein</fullName>
    </submittedName>
</protein>
<dbReference type="AlphaFoldDB" id="A0A4Y2S0R1"/>
<name>A0A4Y2S0R1_ARAVE</name>
<proteinExistence type="predicted"/>
<dbReference type="EMBL" id="BGPR01019365">
    <property type="protein sequence ID" value="GBN81702.1"/>
    <property type="molecule type" value="Genomic_DNA"/>
</dbReference>
<reference evidence="1 2" key="1">
    <citation type="journal article" date="2019" name="Sci. Rep.">
        <title>Orb-weaving spider Araneus ventricosus genome elucidates the spidroin gene catalogue.</title>
        <authorList>
            <person name="Kono N."/>
            <person name="Nakamura H."/>
            <person name="Ohtoshi R."/>
            <person name="Moran D.A.P."/>
            <person name="Shinohara A."/>
            <person name="Yoshida Y."/>
            <person name="Fujiwara M."/>
            <person name="Mori M."/>
            <person name="Tomita M."/>
            <person name="Arakawa K."/>
        </authorList>
    </citation>
    <scope>NUCLEOTIDE SEQUENCE [LARGE SCALE GENOMIC DNA]</scope>
</reference>
<organism evidence="1 2">
    <name type="scientific">Araneus ventricosus</name>
    <name type="common">Orbweaver spider</name>
    <name type="synonym">Epeira ventricosa</name>
    <dbReference type="NCBI Taxonomy" id="182803"/>
    <lineage>
        <taxon>Eukaryota</taxon>
        <taxon>Metazoa</taxon>
        <taxon>Ecdysozoa</taxon>
        <taxon>Arthropoda</taxon>
        <taxon>Chelicerata</taxon>
        <taxon>Arachnida</taxon>
        <taxon>Araneae</taxon>
        <taxon>Araneomorphae</taxon>
        <taxon>Entelegynae</taxon>
        <taxon>Araneoidea</taxon>
        <taxon>Araneidae</taxon>
        <taxon>Araneus</taxon>
    </lineage>
</organism>
<gene>
    <name evidence="1" type="ORF">AVEN_274754_1</name>
</gene>
<keyword evidence="2" id="KW-1185">Reference proteome</keyword>
<accession>A0A4Y2S0R1</accession>
<sequence length="173" mass="18824">MATVYQMAVSGSTKGSNCNSSKEYSVRVSNSISRRTHEALVRINGTGNVYKGATFCHTTPVSPQSNVSSFFVQPGGRGSFSHNTKLEIGRSPYGSVGIPIHSIETATDPGTGADLLSSIMKPLDRSGCRCYTIHSIETAQTPEHRCICYTTLYYRNRTDPGAQVQMLHYPIVL</sequence>
<evidence type="ECO:0000313" key="2">
    <source>
        <dbReference type="Proteomes" id="UP000499080"/>
    </source>
</evidence>
<comment type="caution">
    <text evidence="1">The sequence shown here is derived from an EMBL/GenBank/DDBJ whole genome shotgun (WGS) entry which is preliminary data.</text>
</comment>